<dbReference type="GO" id="GO:0046933">
    <property type="term" value="F:proton-transporting ATP synthase activity, rotational mechanism"/>
    <property type="evidence" value="ECO:0007669"/>
    <property type="project" value="UniProtKB-UniRule"/>
</dbReference>
<name>A0A4R6THB8_9FLAO</name>
<dbReference type="NCBIfam" id="TIGR01145">
    <property type="entry name" value="ATP_synt_delta"/>
    <property type="match status" value="1"/>
</dbReference>
<dbReference type="PRINTS" id="PR00125">
    <property type="entry name" value="ATPASEDELTA"/>
</dbReference>
<keyword evidence="6 7" id="KW-0066">ATP synthesis</keyword>
<evidence type="ECO:0000256" key="4">
    <source>
        <dbReference type="ARBA" id="ARBA00023065"/>
    </source>
</evidence>
<dbReference type="RefSeq" id="WP_133535092.1">
    <property type="nucleotide sequence ID" value="NZ_SNYH01000002.1"/>
</dbReference>
<dbReference type="SUPFAM" id="SSF47928">
    <property type="entry name" value="N-terminal domain of the delta subunit of the F1F0-ATP synthase"/>
    <property type="match status" value="1"/>
</dbReference>
<dbReference type="GO" id="GO:0005886">
    <property type="term" value="C:plasma membrane"/>
    <property type="evidence" value="ECO:0007669"/>
    <property type="project" value="UniProtKB-SubCell"/>
</dbReference>
<evidence type="ECO:0000256" key="7">
    <source>
        <dbReference type="HAMAP-Rule" id="MF_01416"/>
    </source>
</evidence>
<accession>A0A4R6THB8</accession>
<comment type="similarity">
    <text evidence="7">Belongs to the ATPase delta chain family.</text>
</comment>
<dbReference type="InterPro" id="IPR000711">
    <property type="entry name" value="ATPase_OSCP/dsu"/>
</dbReference>
<dbReference type="HAMAP" id="MF_01416">
    <property type="entry name" value="ATP_synth_delta_bact"/>
    <property type="match status" value="1"/>
</dbReference>
<dbReference type="AlphaFoldDB" id="A0A4R6THB8"/>
<evidence type="ECO:0000313" key="8">
    <source>
        <dbReference type="EMBL" id="TDQ28556.1"/>
    </source>
</evidence>
<keyword evidence="2 7" id="KW-0813">Transport</keyword>
<keyword evidence="5 7" id="KW-0472">Membrane</keyword>
<reference evidence="8 9" key="1">
    <citation type="submission" date="2019-03" db="EMBL/GenBank/DDBJ databases">
        <title>Genomic Encyclopedia of Type Strains, Phase III (KMG-III): the genomes of soil and plant-associated and newly described type strains.</title>
        <authorList>
            <person name="Whitman W."/>
        </authorList>
    </citation>
    <scope>NUCLEOTIDE SEQUENCE [LARGE SCALE GENOMIC DNA]</scope>
    <source>
        <strain evidence="8 9">CECT 8283</strain>
    </source>
</reference>
<keyword evidence="7" id="KW-0139">CF(1)</keyword>
<organism evidence="8 9">
    <name type="scientific">Tenacibaculum caenipelagi</name>
    <dbReference type="NCBI Taxonomy" id="1325435"/>
    <lineage>
        <taxon>Bacteria</taxon>
        <taxon>Pseudomonadati</taxon>
        <taxon>Bacteroidota</taxon>
        <taxon>Flavobacteriia</taxon>
        <taxon>Flavobacteriales</taxon>
        <taxon>Flavobacteriaceae</taxon>
        <taxon>Tenacibaculum</taxon>
    </lineage>
</organism>
<dbReference type="InterPro" id="IPR026015">
    <property type="entry name" value="ATP_synth_OSCP/delta_N_sf"/>
</dbReference>
<protein>
    <recommendedName>
        <fullName evidence="7">ATP synthase subunit delta</fullName>
    </recommendedName>
    <alternativeName>
        <fullName evidence="7">ATP synthase F(1) sector subunit delta</fullName>
    </alternativeName>
    <alternativeName>
        <fullName evidence="7">F-type ATPase subunit delta</fullName>
        <shortName evidence="7">F-ATPase subunit delta</shortName>
    </alternativeName>
</protein>
<dbReference type="Proteomes" id="UP000295390">
    <property type="component" value="Unassembled WGS sequence"/>
</dbReference>
<proteinExistence type="inferred from homology"/>
<dbReference type="OrthoDB" id="9802471at2"/>
<keyword evidence="7" id="KW-1003">Cell membrane</keyword>
<evidence type="ECO:0000256" key="1">
    <source>
        <dbReference type="ARBA" id="ARBA00004370"/>
    </source>
</evidence>
<evidence type="ECO:0000256" key="3">
    <source>
        <dbReference type="ARBA" id="ARBA00022781"/>
    </source>
</evidence>
<evidence type="ECO:0000313" key="9">
    <source>
        <dbReference type="Proteomes" id="UP000295390"/>
    </source>
</evidence>
<dbReference type="Gene3D" id="1.10.520.20">
    <property type="entry name" value="N-terminal domain of the delta subunit of the F1F0-ATP synthase"/>
    <property type="match status" value="1"/>
</dbReference>
<dbReference type="Pfam" id="PF00213">
    <property type="entry name" value="OSCP"/>
    <property type="match status" value="1"/>
</dbReference>
<keyword evidence="9" id="KW-1185">Reference proteome</keyword>
<evidence type="ECO:0000256" key="6">
    <source>
        <dbReference type="ARBA" id="ARBA00023310"/>
    </source>
</evidence>
<comment type="function">
    <text evidence="7">F(1)F(0) ATP synthase produces ATP from ADP in the presence of a proton or sodium gradient. F-type ATPases consist of two structural domains, F(1) containing the extramembraneous catalytic core and F(0) containing the membrane proton channel, linked together by a central stalk and a peripheral stalk. During catalysis, ATP synthesis in the catalytic domain of F(1) is coupled via a rotary mechanism of the central stalk subunits to proton translocation.</text>
</comment>
<comment type="subcellular location">
    <subcellularLocation>
        <location evidence="7">Cell membrane</location>
        <topology evidence="7">Peripheral membrane protein</topology>
    </subcellularLocation>
    <subcellularLocation>
        <location evidence="1">Membrane</location>
    </subcellularLocation>
</comment>
<keyword evidence="3 7" id="KW-0375">Hydrogen ion transport</keyword>
<dbReference type="GO" id="GO:0045259">
    <property type="term" value="C:proton-transporting ATP synthase complex"/>
    <property type="evidence" value="ECO:0007669"/>
    <property type="project" value="UniProtKB-KW"/>
</dbReference>
<sequence length="185" mass="20731">MKEARPALRYAKAVLNLAKDTGSESLVNDNMKLIVDTIAGSDDLKTMLKSPVIKAADKRKVLNALFDDKVDNIVKGLFNLLGENKRMLMLDSIARQYSIIYDYYKSMQVAKVTTAVTLTKEIEDKIQAKIVALTGNNASIENIVNPDILGGFILRVGDMQYDASISNQFNKLRREFDNSHYIPKI</sequence>
<evidence type="ECO:0000256" key="5">
    <source>
        <dbReference type="ARBA" id="ARBA00023136"/>
    </source>
</evidence>
<gene>
    <name evidence="7" type="primary">atpH</name>
    <name evidence="8" type="ORF">DFQ07_0932</name>
</gene>
<comment type="caution">
    <text evidence="8">The sequence shown here is derived from an EMBL/GenBank/DDBJ whole genome shotgun (WGS) entry which is preliminary data.</text>
</comment>
<keyword evidence="4 7" id="KW-0406">Ion transport</keyword>
<dbReference type="PANTHER" id="PTHR11910">
    <property type="entry name" value="ATP SYNTHASE DELTA CHAIN"/>
    <property type="match status" value="1"/>
</dbReference>
<evidence type="ECO:0000256" key="2">
    <source>
        <dbReference type="ARBA" id="ARBA00022448"/>
    </source>
</evidence>
<comment type="function">
    <text evidence="7">This protein is part of the stalk that links CF(0) to CF(1). It either transmits conformational changes from CF(0) to CF(1) or is implicated in proton conduction.</text>
</comment>
<dbReference type="EMBL" id="SNYH01000002">
    <property type="protein sequence ID" value="TDQ28556.1"/>
    <property type="molecule type" value="Genomic_DNA"/>
</dbReference>